<dbReference type="Proteomes" id="UP000287394">
    <property type="component" value="Chromosome"/>
</dbReference>
<keyword evidence="2" id="KW-1185">Reference proteome</keyword>
<dbReference type="RefSeq" id="WP_119322736.1">
    <property type="nucleotide sequence ID" value="NZ_AP025739.1"/>
</dbReference>
<dbReference type="EMBL" id="AP025739">
    <property type="protein sequence ID" value="BDI33948.1"/>
    <property type="molecule type" value="Genomic_DNA"/>
</dbReference>
<evidence type="ECO:0000313" key="1">
    <source>
        <dbReference type="EMBL" id="BDI33948.1"/>
    </source>
</evidence>
<evidence type="ECO:0000313" key="2">
    <source>
        <dbReference type="Proteomes" id="UP000287394"/>
    </source>
</evidence>
<dbReference type="SUPFAM" id="SSF48371">
    <property type="entry name" value="ARM repeat"/>
    <property type="match status" value="1"/>
</dbReference>
<organism evidence="1 2">
    <name type="scientific">Capsulimonas corticalis</name>
    <dbReference type="NCBI Taxonomy" id="2219043"/>
    <lineage>
        <taxon>Bacteria</taxon>
        <taxon>Bacillati</taxon>
        <taxon>Armatimonadota</taxon>
        <taxon>Armatimonadia</taxon>
        <taxon>Capsulimonadales</taxon>
        <taxon>Capsulimonadaceae</taxon>
        <taxon>Capsulimonas</taxon>
    </lineage>
</organism>
<dbReference type="Pfam" id="PF13646">
    <property type="entry name" value="HEAT_2"/>
    <property type="match status" value="1"/>
</dbReference>
<dbReference type="InterPro" id="IPR011989">
    <property type="entry name" value="ARM-like"/>
</dbReference>
<dbReference type="AlphaFoldDB" id="A0A402CZI3"/>
<protein>
    <submittedName>
        <fullName evidence="1">Uncharacterized protein</fullName>
    </submittedName>
</protein>
<gene>
    <name evidence="1" type="ORF">CCAX7_59990</name>
</gene>
<proteinExistence type="predicted"/>
<sequence length="386" mass="43361">MNFVKIVLLAICLIAFITGRGQADGLWDWTKRADIVCVASYVSQKPLKTRINPANSSEVLVTVAVTMKVTALWKGKLPQSSLVLRETQVLREGKVVDLNLNHPFASKTYSPWSLDLNPDWLIFAVRQKGSEIFAPMSSFPNDVGFRSAIPVGPLLPGITDDMSLMSKATRLVVNSLYDPEPTIARAALSELSDFEGLFISGLRPERFLPPGTDVAALKSLLVARAIPAIKRLTQVKDEETRFGALRLAAHFQQTWAIPAIAEMAQSHSRRADGAAVLLWHYGNSTAVAPLIQQLKNTNYLARIFTIEAFETLKDKRTMPFLIDALRDPNSKVRARALYMLYLITNLPTNYHFRLSPKETQDTIRYWERWGREHSAEIERWKKSAAK</sequence>
<accession>A0A402CZI3</accession>
<dbReference type="InterPro" id="IPR016024">
    <property type="entry name" value="ARM-type_fold"/>
</dbReference>
<dbReference type="KEGG" id="ccot:CCAX7_59990"/>
<name>A0A402CZI3_9BACT</name>
<dbReference type="Gene3D" id="1.25.10.10">
    <property type="entry name" value="Leucine-rich Repeat Variant"/>
    <property type="match status" value="1"/>
</dbReference>
<reference evidence="1 2" key="1">
    <citation type="journal article" date="2019" name="Int. J. Syst. Evol. Microbiol.">
        <title>Capsulimonas corticalis gen. nov., sp. nov., an aerobic capsulated bacterium, of a novel bacterial order, Capsulimonadales ord. nov., of the class Armatimonadia of the phylum Armatimonadetes.</title>
        <authorList>
            <person name="Li J."/>
            <person name="Kudo C."/>
            <person name="Tonouchi A."/>
        </authorList>
    </citation>
    <scope>NUCLEOTIDE SEQUENCE [LARGE SCALE GENOMIC DNA]</scope>
    <source>
        <strain evidence="1 2">AX-7</strain>
    </source>
</reference>